<dbReference type="SUPFAM" id="SSF51120">
    <property type="entry name" value="beta-Roll"/>
    <property type="match status" value="1"/>
</dbReference>
<keyword evidence="4" id="KW-0732">Signal</keyword>
<evidence type="ECO:0000256" key="1">
    <source>
        <dbReference type="ARBA" id="ARBA00004613"/>
    </source>
</evidence>
<reference evidence="5 6" key="1">
    <citation type="submission" date="2015-09" db="EMBL/GenBank/DDBJ databases">
        <authorList>
            <consortium name="Swine Surveillance"/>
        </authorList>
    </citation>
    <scope>NUCLEOTIDE SEQUENCE [LARGE SCALE GENOMIC DNA]</scope>
    <source>
        <strain evidence="5 6">CECT 7648</strain>
    </source>
</reference>
<organism evidence="5 6">
    <name type="scientific">Tropicibacter naphthalenivorans</name>
    <dbReference type="NCBI Taxonomy" id="441103"/>
    <lineage>
        <taxon>Bacteria</taxon>
        <taxon>Pseudomonadati</taxon>
        <taxon>Pseudomonadota</taxon>
        <taxon>Alphaproteobacteria</taxon>
        <taxon>Rhodobacterales</taxon>
        <taxon>Roseobacteraceae</taxon>
        <taxon>Tropicibacter</taxon>
    </lineage>
</organism>
<feature type="compositionally biased region" description="Acidic residues" evidence="3">
    <location>
        <begin position="142"/>
        <end position="153"/>
    </location>
</feature>
<keyword evidence="2" id="KW-0964">Secreted</keyword>
<dbReference type="Proteomes" id="UP000054935">
    <property type="component" value="Unassembled WGS sequence"/>
</dbReference>
<evidence type="ECO:0000256" key="2">
    <source>
        <dbReference type="ARBA" id="ARBA00022525"/>
    </source>
</evidence>
<feature type="compositionally biased region" description="Acidic residues" evidence="3">
    <location>
        <begin position="106"/>
        <end position="117"/>
    </location>
</feature>
<dbReference type="PROSITE" id="PS00330">
    <property type="entry name" value="HEMOLYSIN_CALCIUM"/>
    <property type="match status" value="3"/>
</dbReference>
<feature type="region of interest" description="Disordered" evidence="3">
    <location>
        <begin position="24"/>
        <end position="197"/>
    </location>
</feature>
<dbReference type="OrthoDB" id="7863760at2"/>
<protein>
    <submittedName>
        <fullName evidence="5">Hemolysin, plasmid</fullName>
    </submittedName>
</protein>
<name>A0A0P1G947_9RHOB</name>
<dbReference type="PRINTS" id="PR00313">
    <property type="entry name" value="CABNDNGRPT"/>
</dbReference>
<evidence type="ECO:0000313" key="6">
    <source>
        <dbReference type="Proteomes" id="UP000054935"/>
    </source>
</evidence>
<dbReference type="InterPro" id="IPR011049">
    <property type="entry name" value="Serralysin-like_metalloprot_C"/>
</dbReference>
<dbReference type="EMBL" id="CYSE01000003">
    <property type="protein sequence ID" value="CUH78098.1"/>
    <property type="molecule type" value="Genomic_DNA"/>
</dbReference>
<dbReference type="AlphaFoldDB" id="A0A0P1G947"/>
<feature type="signal peptide" evidence="4">
    <location>
        <begin position="1"/>
        <end position="17"/>
    </location>
</feature>
<dbReference type="GO" id="GO:0005576">
    <property type="term" value="C:extracellular region"/>
    <property type="evidence" value="ECO:0007669"/>
    <property type="project" value="UniProtKB-SubCell"/>
</dbReference>
<feature type="compositionally biased region" description="Acidic residues" evidence="3">
    <location>
        <begin position="26"/>
        <end position="43"/>
    </location>
</feature>
<dbReference type="GO" id="GO:0005509">
    <property type="term" value="F:calcium ion binding"/>
    <property type="evidence" value="ECO:0007669"/>
    <property type="project" value="InterPro"/>
</dbReference>
<proteinExistence type="predicted"/>
<evidence type="ECO:0000256" key="4">
    <source>
        <dbReference type="SAM" id="SignalP"/>
    </source>
</evidence>
<gene>
    <name evidence="5" type="primary">hlyA_8</name>
    <name evidence="5" type="ORF">TRN7648_01790</name>
</gene>
<comment type="subcellular location">
    <subcellularLocation>
        <location evidence="1">Secreted</location>
    </subcellularLocation>
</comment>
<dbReference type="PANTHER" id="PTHR38340:SF1">
    <property type="entry name" value="S-LAYER PROTEIN"/>
    <property type="match status" value="1"/>
</dbReference>
<sequence length="350" mass="35962">MFFLAGLLGMMALGSVAIVSTYSPELDGDADDQADTPEDDPQELESAPTGSLFEQMGLINMPVDGADDEVSEDIHQQPEPGSIAVGTDEADTMTGTDATDLMGGMDGDDLLDGGADTDELRGGDGDDTLLGGEGDDSLHGEAEDDAMYGDAGDDTLFGHEGEDSLFGGDGDDELQGGLDSDALYGEGDDDALHGREGDDTLDGGLGYDTLFGGWDNDLLNGVVRGADGTDIDQMDFLNGGDGDDTIGTGAGDIVSGGAGADVLVLGDWIVDEAAELADFDNAEDQIVIVYDDTDGGPDPELEIRPMEGDPELTEILVDGVVLTVLPTEDAPTMDQIVLVGESAAGDMAFG</sequence>
<dbReference type="InterPro" id="IPR001343">
    <property type="entry name" value="Hemolysn_Ca-bd"/>
</dbReference>
<feature type="compositionally biased region" description="Low complexity" evidence="3">
    <location>
        <begin position="92"/>
        <end position="103"/>
    </location>
</feature>
<dbReference type="STRING" id="441103.TRN7648_01790"/>
<dbReference type="Gene3D" id="2.150.10.10">
    <property type="entry name" value="Serralysin-like metalloprotease, C-terminal"/>
    <property type="match status" value="3"/>
</dbReference>
<feature type="chain" id="PRO_5006063190" evidence="4">
    <location>
        <begin position="18"/>
        <end position="350"/>
    </location>
</feature>
<keyword evidence="6" id="KW-1185">Reference proteome</keyword>
<evidence type="ECO:0000313" key="5">
    <source>
        <dbReference type="EMBL" id="CUH78098.1"/>
    </source>
</evidence>
<dbReference type="Pfam" id="PF00353">
    <property type="entry name" value="HemolysinCabind"/>
    <property type="match status" value="5"/>
</dbReference>
<dbReference type="InterPro" id="IPR050557">
    <property type="entry name" value="RTX_toxin/Mannuronan_C5-epim"/>
</dbReference>
<dbReference type="InterPro" id="IPR018511">
    <property type="entry name" value="Hemolysin-typ_Ca-bd_CS"/>
</dbReference>
<dbReference type="RefSeq" id="WP_058247306.1">
    <property type="nucleotide sequence ID" value="NZ_CYSE01000003.1"/>
</dbReference>
<accession>A0A0P1G947</accession>
<evidence type="ECO:0000256" key="3">
    <source>
        <dbReference type="SAM" id="MobiDB-lite"/>
    </source>
</evidence>
<dbReference type="PANTHER" id="PTHR38340">
    <property type="entry name" value="S-LAYER PROTEIN"/>
    <property type="match status" value="1"/>
</dbReference>